<protein>
    <recommendedName>
        <fullName evidence="3">F-box domain-containing protein</fullName>
    </recommendedName>
</protein>
<dbReference type="GeneID" id="54565836"/>
<evidence type="ECO:0000313" key="2">
    <source>
        <dbReference type="Proteomes" id="UP000799537"/>
    </source>
</evidence>
<organism evidence="1 2">
    <name type="scientific">Zasmidium cellare ATCC 36951</name>
    <dbReference type="NCBI Taxonomy" id="1080233"/>
    <lineage>
        <taxon>Eukaryota</taxon>
        <taxon>Fungi</taxon>
        <taxon>Dikarya</taxon>
        <taxon>Ascomycota</taxon>
        <taxon>Pezizomycotina</taxon>
        <taxon>Dothideomycetes</taxon>
        <taxon>Dothideomycetidae</taxon>
        <taxon>Mycosphaerellales</taxon>
        <taxon>Mycosphaerellaceae</taxon>
        <taxon>Zasmidium</taxon>
    </lineage>
</organism>
<dbReference type="PANTHER" id="PTHR42085">
    <property type="entry name" value="F-BOX DOMAIN-CONTAINING PROTEIN"/>
    <property type="match status" value="1"/>
</dbReference>
<dbReference type="EMBL" id="ML993593">
    <property type="protein sequence ID" value="KAF2167443.1"/>
    <property type="molecule type" value="Genomic_DNA"/>
</dbReference>
<dbReference type="InterPro" id="IPR038883">
    <property type="entry name" value="AN11006-like"/>
</dbReference>
<dbReference type="OrthoDB" id="3645052at2759"/>
<gene>
    <name evidence="1" type="ORF">M409DRAFT_54042</name>
</gene>
<reference evidence="1" key="1">
    <citation type="journal article" date="2020" name="Stud. Mycol.">
        <title>101 Dothideomycetes genomes: a test case for predicting lifestyles and emergence of pathogens.</title>
        <authorList>
            <person name="Haridas S."/>
            <person name="Albert R."/>
            <person name="Binder M."/>
            <person name="Bloem J."/>
            <person name="Labutti K."/>
            <person name="Salamov A."/>
            <person name="Andreopoulos B."/>
            <person name="Baker S."/>
            <person name="Barry K."/>
            <person name="Bills G."/>
            <person name="Bluhm B."/>
            <person name="Cannon C."/>
            <person name="Castanera R."/>
            <person name="Culley D."/>
            <person name="Daum C."/>
            <person name="Ezra D."/>
            <person name="Gonzalez J."/>
            <person name="Henrissat B."/>
            <person name="Kuo A."/>
            <person name="Liang C."/>
            <person name="Lipzen A."/>
            <person name="Lutzoni F."/>
            <person name="Magnuson J."/>
            <person name="Mondo S."/>
            <person name="Nolan M."/>
            <person name="Ohm R."/>
            <person name="Pangilinan J."/>
            <person name="Park H.-J."/>
            <person name="Ramirez L."/>
            <person name="Alfaro M."/>
            <person name="Sun H."/>
            <person name="Tritt A."/>
            <person name="Yoshinaga Y."/>
            <person name="Zwiers L.-H."/>
            <person name="Turgeon B."/>
            <person name="Goodwin S."/>
            <person name="Spatafora J."/>
            <person name="Crous P."/>
            <person name="Grigoriev I."/>
        </authorList>
    </citation>
    <scope>NUCLEOTIDE SEQUENCE</scope>
    <source>
        <strain evidence="1">ATCC 36951</strain>
    </source>
</reference>
<dbReference type="Proteomes" id="UP000799537">
    <property type="component" value="Unassembled WGS sequence"/>
</dbReference>
<sequence>MPPGRKKPTKFELVRLRRQAKEAATQNANKVGFLKLPAEIRNQIYELVAQSRRLQYRGLSDHYRGSQIVLPGLLRTSSQIRNEATSIFFSSNSFLVRCSSKADNFDQFMKAEIPARVRRMPRAILRNMTNLRIAIDLKLDHCKYFGKSNRRREHIAEFQLIMVGNKYTVHAEFDCCRYQKCADGMGDVMAEYYEAMEDMI</sequence>
<keyword evidence="2" id="KW-1185">Reference proteome</keyword>
<accession>A0A6A6CLD6</accession>
<dbReference type="AlphaFoldDB" id="A0A6A6CLD6"/>
<proteinExistence type="predicted"/>
<evidence type="ECO:0008006" key="3">
    <source>
        <dbReference type="Google" id="ProtNLM"/>
    </source>
</evidence>
<dbReference type="PANTHER" id="PTHR42085:SF1">
    <property type="entry name" value="F-BOX DOMAIN-CONTAINING PROTEIN"/>
    <property type="match status" value="1"/>
</dbReference>
<name>A0A6A6CLD6_ZASCE</name>
<evidence type="ECO:0000313" key="1">
    <source>
        <dbReference type="EMBL" id="KAF2167443.1"/>
    </source>
</evidence>
<dbReference type="RefSeq" id="XP_033668332.1">
    <property type="nucleotide sequence ID" value="XM_033812564.1"/>
</dbReference>